<keyword evidence="2" id="KW-0732">Signal</keyword>
<feature type="chain" id="PRO_5020501350" evidence="2">
    <location>
        <begin position="26"/>
        <end position="152"/>
    </location>
</feature>
<comment type="caution">
    <text evidence="3">The sequence shown here is derived from an EMBL/GenBank/DDBJ whole genome shotgun (WGS) entry which is preliminary data.</text>
</comment>
<proteinExistence type="predicted"/>
<name>A0A4R3YPS1_9GAMM</name>
<sequence length="152" mass="16977">MKKLPLAFILAISTSGSLLSNAAFAGGPGGHQDPQQWQPQHGGHQDPQQWQPQHGGHPGELGRQNDQRMAHDQAPRSVERDRFAWQGHDFRRGYAAPQPFRGEQYRVSDWRDRGLRQPPRGEHWAYIDGNYVLIAAATGIITSIILNNALGE</sequence>
<evidence type="ECO:0000256" key="2">
    <source>
        <dbReference type="SAM" id="SignalP"/>
    </source>
</evidence>
<feature type="signal peptide" evidence="2">
    <location>
        <begin position="1"/>
        <end position="25"/>
    </location>
</feature>
<organism evidence="3 4">
    <name type="scientific">Biostraticola tofi</name>
    <dbReference type="NCBI Taxonomy" id="466109"/>
    <lineage>
        <taxon>Bacteria</taxon>
        <taxon>Pseudomonadati</taxon>
        <taxon>Pseudomonadota</taxon>
        <taxon>Gammaproteobacteria</taxon>
        <taxon>Enterobacterales</taxon>
        <taxon>Bruguierivoracaceae</taxon>
        <taxon>Biostraticola</taxon>
    </lineage>
</organism>
<dbReference type="Pfam" id="PF11776">
    <property type="entry name" value="RcnB"/>
    <property type="match status" value="1"/>
</dbReference>
<dbReference type="EMBL" id="SMCR01000007">
    <property type="protein sequence ID" value="TCV94302.1"/>
    <property type="molecule type" value="Genomic_DNA"/>
</dbReference>
<dbReference type="Proteomes" id="UP000295719">
    <property type="component" value="Unassembled WGS sequence"/>
</dbReference>
<evidence type="ECO:0000256" key="1">
    <source>
        <dbReference type="SAM" id="MobiDB-lite"/>
    </source>
</evidence>
<gene>
    <name evidence="3" type="ORF">EDC52_10742</name>
</gene>
<dbReference type="InterPro" id="IPR024572">
    <property type="entry name" value="RcnB"/>
</dbReference>
<dbReference type="OrthoDB" id="6687316at2"/>
<protein>
    <submittedName>
        <fullName evidence="3">Ni/Co efflux regulator RcnB</fullName>
    </submittedName>
</protein>
<feature type="region of interest" description="Disordered" evidence="1">
    <location>
        <begin position="23"/>
        <end position="84"/>
    </location>
</feature>
<dbReference type="AlphaFoldDB" id="A0A4R3YPS1"/>
<evidence type="ECO:0000313" key="4">
    <source>
        <dbReference type="Proteomes" id="UP000295719"/>
    </source>
</evidence>
<keyword evidence="4" id="KW-1185">Reference proteome</keyword>
<evidence type="ECO:0000313" key="3">
    <source>
        <dbReference type="EMBL" id="TCV94302.1"/>
    </source>
</evidence>
<reference evidence="3 4" key="1">
    <citation type="submission" date="2019-03" db="EMBL/GenBank/DDBJ databases">
        <title>Genomic Encyclopedia of Type Strains, Phase IV (KMG-IV): sequencing the most valuable type-strain genomes for metagenomic binning, comparative biology and taxonomic classification.</title>
        <authorList>
            <person name="Goeker M."/>
        </authorList>
    </citation>
    <scope>NUCLEOTIDE SEQUENCE [LARGE SCALE GENOMIC DNA]</scope>
    <source>
        <strain evidence="3 4">DSM 19580</strain>
    </source>
</reference>
<feature type="compositionally biased region" description="Low complexity" evidence="1">
    <location>
        <begin position="31"/>
        <end position="55"/>
    </location>
</feature>
<dbReference type="Gene3D" id="3.10.450.160">
    <property type="entry name" value="inner membrane protein cigr"/>
    <property type="match status" value="1"/>
</dbReference>
<dbReference type="RefSeq" id="WP_131866003.1">
    <property type="nucleotide sequence ID" value="NZ_SMCR01000007.1"/>
</dbReference>
<accession>A0A4R3YPS1</accession>
<feature type="compositionally biased region" description="Basic and acidic residues" evidence="1">
    <location>
        <begin position="63"/>
        <end position="84"/>
    </location>
</feature>